<evidence type="ECO:0000259" key="1">
    <source>
        <dbReference type="SMART" id="SM00731"/>
    </source>
</evidence>
<gene>
    <name evidence="2" type="ORF">ONZ52_00365</name>
</gene>
<name>A0ABT3KAL2_9GAMM</name>
<organism evidence="2 3">
    <name type="scientific">Marinomonas rhodophyticola</name>
    <dbReference type="NCBI Taxonomy" id="2992803"/>
    <lineage>
        <taxon>Bacteria</taxon>
        <taxon>Pseudomonadati</taxon>
        <taxon>Pseudomonadota</taxon>
        <taxon>Gammaproteobacteria</taxon>
        <taxon>Oceanospirillales</taxon>
        <taxon>Oceanospirillaceae</taxon>
        <taxon>Marinomonas</taxon>
    </lineage>
</organism>
<accession>A0ABT3KAL2</accession>
<dbReference type="InterPro" id="IPR006640">
    <property type="entry name" value="SprT-like_domain"/>
</dbReference>
<feature type="domain" description="SprT-like" evidence="1">
    <location>
        <begin position="1"/>
        <end position="106"/>
    </location>
</feature>
<comment type="caution">
    <text evidence="2">The sequence shown here is derived from an EMBL/GenBank/DDBJ whole genome shotgun (WGS) entry which is preliminary data.</text>
</comment>
<reference evidence="2" key="1">
    <citation type="submission" date="2022-11" db="EMBL/GenBank/DDBJ databases">
        <title>Marinomonas sp. nov., isolated from marine algae.</title>
        <authorList>
            <person name="Choi D.G."/>
            <person name="Kim J.M."/>
            <person name="Lee J.K."/>
            <person name="Baek J.H."/>
            <person name="Jeon C.O."/>
        </authorList>
    </citation>
    <scope>NUCLEOTIDE SEQUENCE</scope>
    <source>
        <strain evidence="2">KJ51-3</strain>
    </source>
</reference>
<proteinExistence type="predicted"/>
<dbReference type="PANTHER" id="PTHR38773:SF1">
    <property type="entry name" value="PROTEIN SPRT"/>
    <property type="match status" value="1"/>
</dbReference>
<dbReference type="EMBL" id="JAPEUL010000001">
    <property type="protein sequence ID" value="MCW4627566.1"/>
    <property type="molecule type" value="Genomic_DNA"/>
</dbReference>
<sequence>MQKNELRFNYFMYQQNPTEFLNSVVPHEVAHMVVYQIYGNSVKPHGKEWQAVMFKVFGIRPNRTHTFDVPPQKNSYEYYCACQKHHFSKQRHTRNFKKEQSTFVKNVIAL</sequence>
<dbReference type="Pfam" id="PF10263">
    <property type="entry name" value="SprT-like"/>
    <property type="match status" value="1"/>
</dbReference>
<evidence type="ECO:0000313" key="3">
    <source>
        <dbReference type="Proteomes" id="UP001431181"/>
    </source>
</evidence>
<dbReference type="PANTHER" id="PTHR38773">
    <property type="entry name" value="PROTEIN SPRT"/>
    <property type="match status" value="1"/>
</dbReference>
<dbReference type="Proteomes" id="UP001431181">
    <property type="component" value="Unassembled WGS sequence"/>
</dbReference>
<protein>
    <submittedName>
        <fullName evidence="2">SprT-like domain-containing protein</fullName>
    </submittedName>
</protein>
<keyword evidence="3" id="KW-1185">Reference proteome</keyword>
<evidence type="ECO:0000313" key="2">
    <source>
        <dbReference type="EMBL" id="MCW4627566.1"/>
    </source>
</evidence>
<dbReference type="RefSeq" id="WP_265216676.1">
    <property type="nucleotide sequence ID" value="NZ_JAPEUL010000001.1"/>
</dbReference>
<dbReference type="SMART" id="SM00731">
    <property type="entry name" value="SprT"/>
    <property type="match status" value="1"/>
</dbReference>